<dbReference type="Pfam" id="PF02687">
    <property type="entry name" value="FtsX"/>
    <property type="match status" value="1"/>
</dbReference>
<gene>
    <name evidence="8" type="ORF">Lac1_20400</name>
</gene>
<accession>A0ABN6YX09</accession>
<sequence length="648" mass="73129">MNSRIYSRLAVSNIKNNRKTYVPFILTSILTVMMYYIIDALAGNKSIEIVNVITVLRMGCGVMVVFSVIFLFYTNSFLIKRRKKEIAVYNILGMGKGHIGKMLTVETLIVGGISIAGGIAGGMAFGKLMHLLLIRIIHYDVGMEFHISVQSVFDTVILFAFIFFLTWFYNLFQIRLANPIELLRGGSAGEKEPKTKVILALIGVVTMAAGYYLAVSTKNPLEAINTFFVAVILVIIGTYALFLAGSIALLKLLRKRKKFYYKSNHFVSVSGMIYRMKQNAVGLANICILSTIVLVMISSTVSLYVGVDDVMAYRYPNDYQMTLYEASQEKIDKANKLIEEELDRGGLKKEGETACHYGTAVLISQGGNKFTTSENGTYSPRDLTELYVIPQEDYQKLENTSTSLKENEVIIYTTAENYGRDSIQIDGRKFQVTEELDDFVLEEKNQSRVAPGMYMIVANDEVAMQLDSLKSGLRYDIDFDMTGSDEEKAVVEEKIADRITEELPGTYFTSRQAGTESFFGFYGCLFFIGMYLGFMFLVATVLIIYYKQISEGLDDRERYVIMQKVGMDKREIRRAIRSQILIVFFLPLLFSILHIMVAFNVITKLLGIFGLFNTGLFVLCTVVTVLIFAAFYIIVFAITAREYYKIVN</sequence>
<keyword evidence="2 6" id="KW-1003">Cell membrane</keyword>
<feature type="transmembrane region" description="Helical" evidence="6">
    <location>
        <begin position="145"/>
        <end position="169"/>
    </location>
</feature>
<keyword evidence="6" id="KW-0813">Transport</keyword>
<feature type="transmembrane region" description="Helical" evidence="6">
    <location>
        <begin position="282"/>
        <end position="307"/>
    </location>
</feature>
<keyword evidence="5 6" id="KW-0472">Membrane</keyword>
<feature type="transmembrane region" description="Helical" evidence="6">
    <location>
        <begin position="580"/>
        <end position="602"/>
    </location>
</feature>
<dbReference type="PANTHER" id="PTHR46795">
    <property type="entry name" value="ABC TRANSPORTER PERMEASE-RELATED-RELATED"/>
    <property type="match status" value="1"/>
</dbReference>
<evidence type="ECO:0000256" key="3">
    <source>
        <dbReference type="ARBA" id="ARBA00022692"/>
    </source>
</evidence>
<dbReference type="PANTHER" id="PTHR46795:SF3">
    <property type="entry name" value="ABC TRANSPORTER PERMEASE"/>
    <property type="match status" value="1"/>
</dbReference>
<evidence type="ECO:0000256" key="5">
    <source>
        <dbReference type="ARBA" id="ARBA00023136"/>
    </source>
</evidence>
<dbReference type="PIRSF" id="PIRSF018968">
    <property type="entry name" value="ABC_permease_BceB"/>
    <property type="match status" value="1"/>
</dbReference>
<feature type="transmembrane region" description="Helical" evidence="6">
    <location>
        <begin position="21"/>
        <end position="38"/>
    </location>
</feature>
<evidence type="ECO:0000256" key="6">
    <source>
        <dbReference type="PIRNR" id="PIRNR018968"/>
    </source>
</evidence>
<evidence type="ECO:0000256" key="1">
    <source>
        <dbReference type="ARBA" id="ARBA00004651"/>
    </source>
</evidence>
<evidence type="ECO:0000256" key="4">
    <source>
        <dbReference type="ARBA" id="ARBA00022989"/>
    </source>
</evidence>
<feature type="transmembrane region" description="Helical" evidence="6">
    <location>
        <begin position="614"/>
        <end position="638"/>
    </location>
</feature>
<comment type="subcellular location">
    <subcellularLocation>
        <location evidence="1 6">Cell membrane</location>
        <topology evidence="1 6">Multi-pass membrane protein</topology>
    </subcellularLocation>
</comment>
<feature type="transmembrane region" description="Helical" evidence="6">
    <location>
        <begin position="227"/>
        <end position="253"/>
    </location>
</feature>
<dbReference type="InterPro" id="IPR052536">
    <property type="entry name" value="ABC-4_Integral_Memb_Prot"/>
</dbReference>
<keyword evidence="4 6" id="KW-1133">Transmembrane helix</keyword>
<keyword evidence="9" id="KW-1185">Reference proteome</keyword>
<evidence type="ECO:0000313" key="8">
    <source>
        <dbReference type="EMBL" id="BDZ77857.1"/>
    </source>
</evidence>
<feature type="domain" description="ABC3 transporter permease C-terminal" evidence="7">
    <location>
        <begin position="62"/>
        <end position="178"/>
    </location>
</feature>
<feature type="transmembrane region" description="Helical" evidence="6">
    <location>
        <begin position="197"/>
        <end position="215"/>
    </location>
</feature>
<name>A0ABN6YX09_9FIRM</name>
<evidence type="ECO:0000313" key="9">
    <source>
        <dbReference type="Proteomes" id="UP001305815"/>
    </source>
</evidence>
<feature type="transmembrane region" description="Helical" evidence="6">
    <location>
        <begin position="103"/>
        <end position="125"/>
    </location>
</feature>
<feature type="transmembrane region" description="Helical" evidence="6">
    <location>
        <begin position="519"/>
        <end position="546"/>
    </location>
</feature>
<proteinExistence type="inferred from homology"/>
<keyword evidence="3 6" id="KW-0812">Transmembrane</keyword>
<organism evidence="8 9">
    <name type="scientific">Claveliimonas bilis</name>
    <dbReference type="NCBI Taxonomy" id="3028070"/>
    <lineage>
        <taxon>Bacteria</taxon>
        <taxon>Bacillati</taxon>
        <taxon>Bacillota</taxon>
        <taxon>Clostridia</taxon>
        <taxon>Lachnospirales</taxon>
        <taxon>Lachnospiraceae</taxon>
        <taxon>Claveliimonas</taxon>
    </lineage>
</organism>
<dbReference type="EMBL" id="AP027742">
    <property type="protein sequence ID" value="BDZ77857.1"/>
    <property type="molecule type" value="Genomic_DNA"/>
</dbReference>
<dbReference type="InterPro" id="IPR003838">
    <property type="entry name" value="ABC3_permease_C"/>
</dbReference>
<evidence type="ECO:0000259" key="7">
    <source>
        <dbReference type="Pfam" id="PF02687"/>
    </source>
</evidence>
<evidence type="ECO:0000256" key="2">
    <source>
        <dbReference type="ARBA" id="ARBA00022475"/>
    </source>
</evidence>
<dbReference type="RefSeq" id="WP_316264876.1">
    <property type="nucleotide sequence ID" value="NZ_AP027742.1"/>
</dbReference>
<reference evidence="9" key="1">
    <citation type="journal article" date="2023" name="Int. J. Syst. Evol. Microbiol.">
        <title>Claveliimonas bilis gen. nov., sp. nov., deoxycholic acid-producing bacteria isolated from human faeces, and reclassification of Sellimonas monacensis Zenner et al. 2021 as Claveliimonas monacensis comb. nov.</title>
        <authorList>
            <person name="Hisatomi A."/>
            <person name="Kastawa N.W.E.P.G."/>
            <person name="Song I."/>
            <person name="Ohkuma M."/>
            <person name="Fukiya S."/>
            <person name="Sakamoto M."/>
        </authorList>
    </citation>
    <scope>NUCLEOTIDE SEQUENCE [LARGE SCALE GENOMIC DNA]</scope>
    <source>
        <strain evidence="9">12BBH14</strain>
    </source>
</reference>
<dbReference type="InterPro" id="IPR027022">
    <property type="entry name" value="ABC_permease_BceB-typ"/>
</dbReference>
<comment type="similarity">
    <text evidence="6">Belongs to the ABC-4 integral membrane protein family.</text>
</comment>
<protein>
    <submittedName>
        <fullName evidence="8">ABC transporter permease</fullName>
    </submittedName>
</protein>
<feature type="transmembrane region" description="Helical" evidence="6">
    <location>
        <begin position="50"/>
        <end position="73"/>
    </location>
</feature>
<dbReference type="Proteomes" id="UP001305815">
    <property type="component" value="Chromosome"/>
</dbReference>